<gene>
    <name evidence="1" type="ORF">Syn7803C90_269</name>
</gene>
<dbReference type="InterPro" id="IPR013320">
    <property type="entry name" value="ConA-like_dom_sf"/>
</dbReference>
<dbReference type="Proteomes" id="UP000185320">
    <property type="component" value="Segment"/>
</dbReference>
<organism evidence="1 2">
    <name type="scientific">Synechococcus phage ACG-2014f</name>
    <dbReference type="NCBI Taxonomy" id="1493511"/>
    <lineage>
        <taxon>Viruses</taxon>
        <taxon>Duplodnaviria</taxon>
        <taxon>Heunggongvirae</taxon>
        <taxon>Uroviricota</taxon>
        <taxon>Caudoviricetes</taxon>
        <taxon>Pantevenvirales</taxon>
        <taxon>Kyanoviridae</taxon>
        <taxon>Atlauavirus</taxon>
        <taxon>Atlauavirus tusconc8</taxon>
    </lineage>
</organism>
<keyword evidence="2" id="KW-1185">Reference proteome</keyword>
<name>A0A0E3F877_9CAUD</name>
<proteinExistence type="predicted"/>
<dbReference type="EMBL" id="KJ019059">
    <property type="protein sequence ID" value="AIX21880.1"/>
    <property type="molecule type" value="Genomic_DNA"/>
</dbReference>
<dbReference type="Pfam" id="PF13385">
    <property type="entry name" value="Laminin_G_3"/>
    <property type="match status" value="1"/>
</dbReference>
<protein>
    <submittedName>
        <fullName evidence="1">Baseplate wedge initiator</fullName>
    </submittedName>
</protein>
<dbReference type="Gene3D" id="2.60.120.200">
    <property type="match status" value="1"/>
</dbReference>
<dbReference type="SUPFAM" id="SSF49899">
    <property type="entry name" value="Concanavalin A-like lectins/glucanases"/>
    <property type="match status" value="1"/>
</dbReference>
<sequence length="1586" mass="161669">MAYLLSNGGVIINDSREIVNAGVVTATAFFGDGSGLSGIATISDGGISIGDANITGNLNVSGISTVEFLNASDINVGGALTVTGDLSVGGDLSFDEVSGRNLNITGISTLGTVKISNGIVTATSGVVTYYGDGSNLTGIDITDSDVRLRNLSVTGVSTFTGDVSFGANASLVGDLTSGRNANLSGIATVNDIYIDNLLYDSNNNVGAAGSILVTAGGKLQWLPPDQAGIATVFQPGNTFFVSKNGDDSSDGLSMEKSFATISYALSQISSGTNNVLLITAGDYEEVFPLSVPDGLTVKGVGQRAVLVRPTSATETNDGFQLGNASTVEDLTIGQMFKPQGASNNNYAFTYRSGATISSRGPYVSRVTVLNKGSVTSTSDPFGYGSADAYPTTAPGGAGVLADGSVLNSASLEASFLLNEVTTFTAGNIGIDMVNGARVEWLNGFSYFASEGVKGRADQSTGLYGAGKTRLRVENASGGLVNGNTIELYDIDGTTSLASGTIDGTSGAYTTLTTGGTGTFAIAGSRKAKAASFVDTASLSTTQAKFGNASLDVTGQSTDCINVDPSSDFGFGTGDFTAEFWLYRTSATAGATILDMRDAADTDSALSIRENTSDVIEVLVGNSVVLTSSTSAIGNAAWYHIAVARLGSTMELFINGAQEASASNSSDLGLSQSLTFGADYANANGTIAFLDELRIEKGAAKYTNPFTPSTVPLEGDRGTAILLHFDGSNGATEAPDDIQIFQDIRISGGNTADRLSLADYSQFGAELRSSGCAVEYGNKGVVGDGAGVALRLIGINFSFVGALGDLTNDPNLAVQANEVTETNNAEVSFTSIDQGGDFRVGESFYVNQETGDVSFNNTTTDLTSLSSLTITDGTNNSLITPTSGRFGNVQISGQQVASVSGDLDLVTAGGGEVNIYGNTNVVGILTAQVVEINAIQKGDTSIALDDTGTDGTIRFNTDGSEAGRFTKDNDLAVTHNFRVGGIGTIPNLVSTTATITTLNVENLVSSGSTSGGGGTGIGSTAINSPNLNISGQANFNNVNVSGVATVPDLTVTNSFTNTGYSTITGDAEVGGNLWLKGDLNVIGSQNVSEFFATNMEISGIATFGTVKVNSNVHCDDTVFVGGAVTITGPITAVDIFATGIGTIPVADVGHADVDSINVTGISTISQVDIGKITVGDFTVTGFATVTDGLEVIGPVSFGGSITQLPLPTGQGGVWFDNSVVGVGTLLATNASISGLLGVGNSLGVAGDAYIDGNIIGSGGTISNYNEIITPLLTATDIDAATLDVSGNVTIDGNVDLGDTSADFVRINGRVSTSFIPSTDSATDLGSNGLRWKELFVDKLTLTDDAAIGGDLSVGGSVSADYVDTTELNVSGVATFAQISIGGGGGGISTNGVIINNVTVTDQSTLNNLIVSGVSTFVGVSTFKGDVYIDGNLIIDGDNSQDLISGTNLLVSGIATIGTLGVTTNLTVGGDVLVSGAMTAGSYNGDGSQLDNLPAASITTSITPTTRVNGDTLQTGDLWYDSSELRQYTYYDDGGSVQWVPSAPEPTIPDFTYAGNTGIGTLSLGDDTFSVPLLVWYLPIRLLRSTKV</sequence>
<accession>A0A0E3F877</accession>
<dbReference type="RefSeq" id="YP_009134480.1">
    <property type="nucleotide sequence ID" value="NC_026927.1"/>
</dbReference>
<dbReference type="GeneID" id="24172119"/>
<dbReference type="KEGG" id="vg:24172119"/>
<reference evidence="1 2" key="1">
    <citation type="submission" date="2013-12" db="EMBL/GenBank/DDBJ databases">
        <title>Ecological redundancy of diverse viral populations within a natural community.</title>
        <authorList>
            <person name="Gregory A.C."/>
            <person name="LaButti K."/>
            <person name="Copeland A."/>
            <person name="Woyke T."/>
            <person name="Sullivan M.B."/>
        </authorList>
    </citation>
    <scope>NUCLEOTIDE SEQUENCE [LARGE SCALE GENOMIC DNA]</scope>
    <source>
        <strain evidence="1">Syn7803C90</strain>
    </source>
</reference>
<evidence type="ECO:0000313" key="1">
    <source>
        <dbReference type="EMBL" id="AIX21880.1"/>
    </source>
</evidence>
<evidence type="ECO:0000313" key="2">
    <source>
        <dbReference type="Proteomes" id="UP000185320"/>
    </source>
</evidence>